<name>A0A9D4ELW0_DREPO</name>
<dbReference type="Proteomes" id="UP000828390">
    <property type="component" value="Unassembled WGS sequence"/>
</dbReference>
<reference evidence="2" key="2">
    <citation type="submission" date="2020-11" db="EMBL/GenBank/DDBJ databases">
        <authorList>
            <person name="McCartney M.A."/>
            <person name="Auch B."/>
            <person name="Kono T."/>
            <person name="Mallez S."/>
            <person name="Becker A."/>
            <person name="Gohl D.M."/>
            <person name="Silverstein K.A.T."/>
            <person name="Koren S."/>
            <person name="Bechman K.B."/>
            <person name="Herman A."/>
            <person name="Abrahante J.E."/>
            <person name="Garbe J."/>
        </authorList>
    </citation>
    <scope>NUCLEOTIDE SEQUENCE</scope>
    <source>
        <strain evidence="2">Duluth1</strain>
        <tissue evidence="2">Whole animal</tissue>
    </source>
</reference>
<proteinExistence type="predicted"/>
<protein>
    <recommendedName>
        <fullName evidence="4">Secreted protein</fullName>
    </recommendedName>
</protein>
<evidence type="ECO:0000313" key="2">
    <source>
        <dbReference type="EMBL" id="KAH3783084.1"/>
    </source>
</evidence>
<keyword evidence="1" id="KW-0732">Signal</keyword>
<feature type="signal peptide" evidence="1">
    <location>
        <begin position="1"/>
        <end position="15"/>
    </location>
</feature>
<keyword evidence="3" id="KW-1185">Reference proteome</keyword>
<dbReference type="EMBL" id="JAIWYP010000008">
    <property type="protein sequence ID" value="KAH3783084.1"/>
    <property type="molecule type" value="Genomic_DNA"/>
</dbReference>
<dbReference type="AlphaFoldDB" id="A0A9D4ELW0"/>
<evidence type="ECO:0008006" key="4">
    <source>
        <dbReference type="Google" id="ProtNLM"/>
    </source>
</evidence>
<feature type="chain" id="PRO_5039335504" description="Secreted protein" evidence="1">
    <location>
        <begin position="16"/>
        <end position="65"/>
    </location>
</feature>
<gene>
    <name evidence="2" type="ORF">DPMN_161012</name>
</gene>
<evidence type="ECO:0000313" key="3">
    <source>
        <dbReference type="Proteomes" id="UP000828390"/>
    </source>
</evidence>
<accession>A0A9D4ELW0</accession>
<comment type="caution">
    <text evidence="2">The sequence shown here is derived from an EMBL/GenBank/DDBJ whole genome shotgun (WGS) entry which is preliminary data.</text>
</comment>
<reference evidence="2" key="1">
    <citation type="journal article" date="2019" name="bioRxiv">
        <title>The Genome of the Zebra Mussel, Dreissena polymorpha: A Resource for Invasive Species Research.</title>
        <authorList>
            <person name="McCartney M.A."/>
            <person name="Auch B."/>
            <person name="Kono T."/>
            <person name="Mallez S."/>
            <person name="Zhang Y."/>
            <person name="Obille A."/>
            <person name="Becker A."/>
            <person name="Abrahante J.E."/>
            <person name="Garbe J."/>
            <person name="Badalamenti J.P."/>
            <person name="Herman A."/>
            <person name="Mangelson H."/>
            <person name="Liachko I."/>
            <person name="Sullivan S."/>
            <person name="Sone E.D."/>
            <person name="Koren S."/>
            <person name="Silverstein K.A.T."/>
            <person name="Beckman K.B."/>
            <person name="Gohl D.M."/>
        </authorList>
    </citation>
    <scope>NUCLEOTIDE SEQUENCE</scope>
    <source>
        <strain evidence="2">Duluth1</strain>
        <tissue evidence="2">Whole animal</tissue>
    </source>
</reference>
<evidence type="ECO:0000256" key="1">
    <source>
        <dbReference type="SAM" id="SignalP"/>
    </source>
</evidence>
<organism evidence="2 3">
    <name type="scientific">Dreissena polymorpha</name>
    <name type="common">Zebra mussel</name>
    <name type="synonym">Mytilus polymorpha</name>
    <dbReference type="NCBI Taxonomy" id="45954"/>
    <lineage>
        <taxon>Eukaryota</taxon>
        <taxon>Metazoa</taxon>
        <taxon>Spiralia</taxon>
        <taxon>Lophotrochozoa</taxon>
        <taxon>Mollusca</taxon>
        <taxon>Bivalvia</taxon>
        <taxon>Autobranchia</taxon>
        <taxon>Heteroconchia</taxon>
        <taxon>Euheterodonta</taxon>
        <taxon>Imparidentia</taxon>
        <taxon>Neoheterodontei</taxon>
        <taxon>Myida</taxon>
        <taxon>Dreissenoidea</taxon>
        <taxon>Dreissenidae</taxon>
        <taxon>Dreissena</taxon>
    </lineage>
</organism>
<sequence length="65" mass="7331">MWIVLTILGTRAVVCEHALTSQYSCVSRQSLVERSDRPGYTDSRLRARTYQFIQLCLTDVPGGLV</sequence>